<accession>A0A318J0Z9</accession>
<gene>
    <name evidence="2" type="ORF">DFR42_108205</name>
</gene>
<keyword evidence="1" id="KW-0732">Signal</keyword>
<evidence type="ECO:0008006" key="4">
    <source>
        <dbReference type="Google" id="ProtNLM"/>
    </source>
</evidence>
<sequence length="208" mass="23440">MFKKFNLMHGKFATIFSLALIPAISMATDYVESKDIPAELRPFILPNTKLLAYEIADLNGDDKPDYVFILEKQKKHPDDDPIDHGQRPLHIAIRQADGKLKLVKANDKVVFCSGCGGVFGDPFSDLTAGKKTFSVSHYGGSNWRWANTYQFNYSKKDDTWQLVKVSESSFMAFVPDKVKEKIFTPPKHFGKIDIADFDPEKFKGVGAK</sequence>
<comment type="caution">
    <text evidence="2">The sequence shown here is derived from an EMBL/GenBank/DDBJ whole genome shotgun (WGS) entry which is preliminary data.</text>
</comment>
<dbReference type="Proteomes" id="UP000247792">
    <property type="component" value="Unassembled WGS sequence"/>
</dbReference>
<dbReference type="AlphaFoldDB" id="A0A318J0Z9"/>
<evidence type="ECO:0000313" key="2">
    <source>
        <dbReference type="EMBL" id="PXX40370.1"/>
    </source>
</evidence>
<organism evidence="2 3">
    <name type="scientific">Undibacterium pigrum</name>
    <dbReference type="NCBI Taxonomy" id="401470"/>
    <lineage>
        <taxon>Bacteria</taxon>
        <taxon>Pseudomonadati</taxon>
        <taxon>Pseudomonadota</taxon>
        <taxon>Betaproteobacteria</taxon>
        <taxon>Burkholderiales</taxon>
        <taxon>Oxalobacteraceae</taxon>
        <taxon>Undibacterium</taxon>
    </lineage>
</organism>
<evidence type="ECO:0000313" key="3">
    <source>
        <dbReference type="Proteomes" id="UP000247792"/>
    </source>
</evidence>
<dbReference type="RefSeq" id="WP_211324384.1">
    <property type="nucleotide sequence ID" value="NZ_QJKB01000008.1"/>
</dbReference>
<name>A0A318J0Z9_9BURK</name>
<feature type="signal peptide" evidence="1">
    <location>
        <begin position="1"/>
        <end position="27"/>
    </location>
</feature>
<protein>
    <recommendedName>
        <fullName evidence="4">VCBS repeat protein</fullName>
    </recommendedName>
</protein>
<keyword evidence="3" id="KW-1185">Reference proteome</keyword>
<reference evidence="2 3" key="1">
    <citation type="submission" date="2018-05" db="EMBL/GenBank/DDBJ databases">
        <title>Genomic Encyclopedia of Type Strains, Phase IV (KMG-IV): sequencing the most valuable type-strain genomes for metagenomic binning, comparative biology and taxonomic classification.</title>
        <authorList>
            <person name="Goeker M."/>
        </authorList>
    </citation>
    <scope>NUCLEOTIDE SEQUENCE [LARGE SCALE GENOMIC DNA]</scope>
    <source>
        <strain evidence="2 3">DSM 19792</strain>
    </source>
</reference>
<feature type="chain" id="PRO_5016330959" description="VCBS repeat protein" evidence="1">
    <location>
        <begin position="28"/>
        <end position="208"/>
    </location>
</feature>
<dbReference type="EMBL" id="QJKB01000008">
    <property type="protein sequence ID" value="PXX40370.1"/>
    <property type="molecule type" value="Genomic_DNA"/>
</dbReference>
<proteinExistence type="predicted"/>
<evidence type="ECO:0000256" key="1">
    <source>
        <dbReference type="SAM" id="SignalP"/>
    </source>
</evidence>